<evidence type="ECO:0000256" key="1">
    <source>
        <dbReference type="ARBA" id="ARBA00022664"/>
    </source>
</evidence>
<sequence>MDELSQMKISANEMGGLFLQNSFLAPAGVNPKTFEFSVGQHLENLKSPSFSDVATIIQAASSKTKNKLAVAAEHQLMDLDAINAICPQQPRYKLPQKRGVTGGAPLQPRNQLSVNKATRFRGVVLNEALKAKWGNNCRYCKQAGHWYNNCALYWDDIKNCIINIPRETLTSCS</sequence>
<dbReference type="Proteomes" id="UP000235392">
    <property type="component" value="Unassembled WGS sequence"/>
</dbReference>
<keyword evidence="1" id="KW-0507">mRNA processing</keyword>
<dbReference type="GO" id="GO:0006397">
    <property type="term" value="P:mRNA processing"/>
    <property type="evidence" value="ECO:0007669"/>
    <property type="project" value="UniProtKB-KW"/>
</dbReference>
<accession>A0A2N5SAC4</accession>
<gene>
    <name evidence="2" type="ORF">PCASD_22751</name>
</gene>
<dbReference type="InterPro" id="IPR036875">
    <property type="entry name" value="Znf_CCHC_sf"/>
</dbReference>
<dbReference type="GO" id="GO:0008270">
    <property type="term" value="F:zinc ion binding"/>
    <property type="evidence" value="ECO:0007669"/>
    <property type="project" value="InterPro"/>
</dbReference>
<reference evidence="2 3" key="1">
    <citation type="submission" date="2017-11" db="EMBL/GenBank/DDBJ databases">
        <title>De novo assembly and phasing of dikaryotic genomes from two isolates of Puccinia coronata f. sp. avenae, the causal agent of oat crown rust.</title>
        <authorList>
            <person name="Miller M.E."/>
            <person name="Zhang Y."/>
            <person name="Omidvar V."/>
            <person name="Sperschneider J."/>
            <person name="Schwessinger B."/>
            <person name="Raley C."/>
            <person name="Palmer J.M."/>
            <person name="Garnica D."/>
            <person name="Upadhyaya N."/>
            <person name="Rathjen J."/>
            <person name="Taylor J.M."/>
            <person name="Park R.F."/>
            <person name="Dodds P.N."/>
            <person name="Hirsch C.D."/>
            <person name="Kianian S.F."/>
            <person name="Figueroa M."/>
        </authorList>
    </citation>
    <scope>NUCLEOTIDE SEQUENCE [LARGE SCALE GENOMIC DNA]</scope>
    <source>
        <strain evidence="2">12SD80</strain>
    </source>
</reference>
<protein>
    <submittedName>
        <fullName evidence="2">Uncharacterized protein</fullName>
    </submittedName>
</protein>
<dbReference type="EMBL" id="PGCI01000973">
    <property type="protein sequence ID" value="PLW10211.1"/>
    <property type="molecule type" value="Genomic_DNA"/>
</dbReference>
<evidence type="ECO:0000313" key="3">
    <source>
        <dbReference type="Proteomes" id="UP000235392"/>
    </source>
</evidence>
<evidence type="ECO:0000313" key="2">
    <source>
        <dbReference type="EMBL" id="PLW10211.1"/>
    </source>
</evidence>
<dbReference type="AlphaFoldDB" id="A0A2N5SAC4"/>
<name>A0A2N5SAC4_9BASI</name>
<dbReference type="GO" id="GO:0003676">
    <property type="term" value="F:nucleic acid binding"/>
    <property type="evidence" value="ECO:0007669"/>
    <property type="project" value="InterPro"/>
</dbReference>
<dbReference type="SUPFAM" id="SSF57756">
    <property type="entry name" value="Retrovirus zinc finger-like domains"/>
    <property type="match status" value="1"/>
</dbReference>
<organism evidence="2 3">
    <name type="scientific">Puccinia coronata f. sp. avenae</name>
    <dbReference type="NCBI Taxonomy" id="200324"/>
    <lineage>
        <taxon>Eukaryota</taxon>
        <taxon>Fungi</taxon>
        <taxon>Dikarya</taxon>
        <taxon>Basidiomycota</taxon>
        <taxon>Pucciniomycotina</taxon>
        <taxon>Pucciniomycetes</taxon>
        <taxon>Pucciniales</taxon>
        <taxon>Pucciniaceae</taxon>
        <taxon>Puccinia</taxon>
    </lineage>
</organism>
<proteinExistence type="predicted"/>
<comment type="caution">
    <text evidence="2">The sequence shown here is derived from an EMBL/GenBank/DDBJ whole genome shotgun (WGS) entry which is preliminary data.</text>
</comment>